<dbReference type="GO" id="GO:0004824">
    <property type="term" value="F:lysine-tRNA ligase activity"/>
    <property type="evidence" value="ECO:0007669"/>
    <property type="project" value="UniProtKB-UniRule"/>
</dbReference>
<keyword evidence="3 7" id="KW-0547">Nucleotide-binding</keyword>
<dbReference type="GO" id="GO:0000049">
    <property type="term" value="F:tRNA binding"/>
    <property type="evidence" value="ECO:0007669"/>
    <property type="project" value="TreeGrafter"/>
</dbReference>
<protein>
    <recommendedName>
        <fullName evidence="7">Lysine--tRNA ligase</fullName>
        <ecNumber evidence="7">6.1.1.6</ecNumber>
    </recommendedName>
    <alternativeName>
        <fullName evidence="7">Lysyl-tRNA synthetase</fullName>
        <shortName evidence="7">LysRS</shortName>
    </alternativeName>
</protein>
<comment type="subunit">
    <text evidence="7">Homodimer.</text>
</comment>
<dbReference type="Gene3D" id="2.40.50.140">
    <property type="entry name" value="Nucleic acid-binding proteins"/>
    <property type="match status" value="1"/>
</dbReference>
<evidence type="ECO:0000256" key="6">
    <source>
        <dbReference type="ARBA" id="ARBA00048573"/>
    </source>
</evidence>
<dbReference type="Proteomes" id="UP000034922">
    <property type="component" value="Unassembled WGS sequence"/>
</dbReference>
<keyword evidence="7" id="KW-0648">Protein biosynthesis</keyword>
<name>A0A0G1QF87_9BACT</name>
<keyword evidence="2 7" id="KW-0479">Metal-binding</keyword>
<evidence type="ECO:0000313" key="11">
    <source>
        <dbReference type="Proteomes" id="UP000034922"/>
    </source>
</evidence>
<comment type="catalytic activity">
    <reaction evidence="6 7 8">
        <text>tRNA(Lys) + L-lysine + ATP = L-lysyl-tRNA(Lys) + AMP + diphosphate</text>
        <dbReference type="Rhea" id="RHEA:20792"/>
        <dbReference type="Rhea" id="RHEA-COMP:9696"/>
        <dbReference type="Rhea" id="RHEA-COMP:9697"/>
        <dbReference type="ChEBI" id="CHEBI:30616"/>
        <dbReference type="ChEBI" id="CHEBI:32551"/>
        <dbReference type="ChEBI" id="CHEBI:33019"/>
        <dbReference type="ChEBI" id="CHEBI:78442"/>
        <dbReference type="ChEBI" id="CHEBI:78529"/>
        <dbReference type="ChEBI" id="CHEBI:456215"/>
        <dbReference type="EC" id="6.1.1.6"/>
    </reaction>
</comment>
<comment type="cofactor">
    <cofactor evidence="7 8">
        <name>Mg(2+)</name>
        <dbReference type="ChEBI" id="CHEBI:18420"/>
    </cofactor>
    <text evidence="7 8">Binds 3 Mg(2+) ions per subunit.</text>
</comment>
<gene>
    <name evidence="7" type="primary">lysS</name>
    <name evidence="10" type="ORF">UX25_C0033G0007</name>
</gene>
<keyword evidence="7 8" id="KW-0460">Magnesium</keyword>
<comment type="caution">
    <text evidence="10">The sequence shown here is derived from an EMBL/GenBank/DDBJ whole genome shotgun (WGS) entry which is preliminary data.</text>
</comment>
<dbReference type="PRINTS" id="PR00982">
    <property type="entry name" value="TRNASYNTHLYS"/>
</dbReference>
<dbReference type="SUPFAM" id="SSF50249">
    <property type="entry name" value="Nucleic acid-binding proteins"/>
    <property type="match status" value="1"/>
</dbReference>
<keyword evidence="7" id="KW-0963">Cytoplasm</keyword>
<dbReference type="InterPro" id="IPR044136">
    <property type="entry name" value="Lys-tRNA-ligase_II_N"/>
</dbReference>
<dbReference type="InterPro" id="IPR045864">
    <property type="entry name" value="aa-tRNA-synth_II/BPL/LPL"/>
</dbReference>
<reference evidence="10 11" key="1">
    <citation type="journal article" date="2015" name="Nature">
        <title>rRNA introns, odd ribosomes, and small enigmatic genomes across a large radiation of phyla.</title>
        <authorList>
            <person name="Brown C.T."/>
            <person name="Hug L.A."/>
            <person name="Thomas B.C."/>
            <person name="Sharon I."/>
            <person name="Castelle C.J."/>
            <person name="Singh A."/>
            <person name="Wilkins M.J."/>
            <person name="Williams K.H."/>
            <person name="Banfield J.F."/>
        </authorList>
    </citation>
    <scope>NUCLEOTIDE SEQUENCE [LARGE SCALE GENOMIC DNA]</scope>
</reference>
<dbReference type="InterPro" id="IPR006195">
    <property type="entry name" value="aa-tRNA-synth_II"/>
</dbReference>
<dbReference type="InterPro" id="IPR002313">
    <property type="entry name" value="Lys-tRNA-ligase_II"/>
</dbReference>
<keyword evidence="4 7" id="KW-0067">ATP-binding</keyword>
<dbReference type="Pfam" id="PF00152">
    <property type="entry name" value="tRNA-synt_2"/>
    <property type="match status" value="1"/>
</dbReference>
<dbReference type="PANTHER" id="PTHR42918:SF15">
    <property type="entry name" value="LYSINE--TRNA LIGASE, CHLOROPLASTIC_MITOCHONDRIAL"/>
    <property type="match status" value="1"/>
</dbReference>
<evidence type="ECO:0000256" key="5">
    <source>
        <dbReference type="ARBA" id="ARBA00023146"/>
    </source>
</evidence>
<organism evidence="10 11">
    <name type="scientific">Candidatus Woesebacteria bacterium GW2011_GWC2_45_9</name>
    <dbReference type="NCBI Taxonomy" id="1618589"/>
    <lineage>
        <taxon>Bacteria</taxon>
        <taxon>Candidatus Woeseibacteriota</taxon>
    </lineage>
</organism>
<dbReference type="InterPro" id="IPR012340">
    <property type="entry name" value="NA-bd_OB-fold"/>
</dbReference>
<dbReference type="NCBIfam" id="TIGR00499">
    <property type="entry name" value="lysS_bact"/>
    <property type="match status" value="1"/>
</dbReference>
<dbReference type="NCBIfam" id="NF001756">
    <property type="entry name" value="PRK00484.1"/>
    <property type="match status" value="1"/>
</dbReference>
<dbReference type="AlphaFoldDB" id="A0A0G1QF87"/>
<dbReference type="CDD" id="cd04322">
    <property type="entry name" value="LysRS_N"/>
    <property type="match status" value="1"/>
</dbReference>
<evidence type="ECO:0000256" key="4">
    <source>
        <dbReference type="ARBA" id="ARBA00022840"/>
    </source>
</evidence>
<comment type="subcellular location">
    <subcellularLocation>
        <location evidence="7">Cytoplasm</location>
    </subcellularLocation>
</comment>
<dbReference type="HAMAP" id="MF_00252">
    <property type="entry name" value="Lys_tRNA_synth_class2"/>
    <property type="match status" value="1"/>
</dbReference>
<evidence type="ECO:0000256" key="3">
    <source>
        <dbReference type="ARBA" id="ARBA00022741"/>
    </source>
</evidence>
<dbReference type="InterPro" id="IPR004365">
    <property type="entry name" value="NA-bd_OB_tRNA"/>
</dbReference>
<evidence type="ECO:0000256" key="2">
    <source>
        <dbReference type="ARBA" id="ARBA00022723"/>
    </source>
</evidence>
<dbReference type="Gene3D" id="3.30.930.10">
    <property type="entry name" value="Bira Bifunctional Protein, Domain 2"/>
    <property type="match status" value="1"/>
</dbReference>
<sequence length="483" mass="55316">MAKPLDVIRKDRIEKLEKLKKLGINPYPSKIGLSGELVKVSQALDSLGKKVLVAGRIWSLRKHGGIIFADLKDDSGKIQLLFQEKNLGKGWEILSLIDTADFLAAAGEVIKTSAGEITVDVNDFQLLSKALRVLPDDWYGLKDVEDRYRKRYLDLLLNPEVRNRFNVRTQLVRELRRYLDNLGYQEVETPTFQPLYGGANAKPFKTHLNALDVDMYLRIADELYLKRLVVGGYEKVYEICKDFRNEGMDLAHNPEFTMIEYYEAYADYQKVMDVTEGLFKHLAQAIFGKMELKVGEKTIDIAHKWPRVTMANLIKEKLGLDVEKDSTESLSKYGKKIGIGLVGGETKGQLIYLIFEHKVTELLVDPTWVIDYPKDVSPLSKDHQKKGWVERFEGYIGGREICDGWSELTDPQEQRKRFVSDTKAARKDKEEAQQVDEDFLETMEYGMPPLGGIGIGIDRLTMFFTNTWSIKEVILFPTMRPEK</sequence>
<feature type="binding site" evidence="7">
    <location>
        <position position="400"/>
    </location>
    <ligand>
        <name>Mg(2+)</name>
        <dbReference type="ChEBI" id="CHEBI:18420"/>
        <label>2</label>
    </ligand>
</feature>
<keyword evidence="5 7" id="KW-0030">Aminoacyl-tRNA synthetase</keyword>
<dbReference type="GO" id="GO:0005829">
    <property type="term" value="C:cytosol"/>
    <property type="evidence" value="ECO:0007669"/>
    <property type="project" value="TreeGrafter"/>
</dbReference>
<feature type="domain" description="Aminoacyl-transfer RNA synthetases class-II family profile" evidence="9">
    <location>
        <begin position="165"/>
        <end position="481"/>
    </location>
</feature>
<dbReference type="GO" id="GO:0000287">
    <property type="term" value="F:magnesium ion binding"/>
    <property type="evidence" value="ECO:0007669"/>
    <property type="project" value="UniProtKB-UniRule"/>
</dbReference>
<dbReference type="EC" id="6.1.1.6" evidence="7"/>
<feature type="binding site" evidence="7">
    <location>
        <position position="400"/>
    </location>
    <ligand>
        <name>Mg(2+)</name>
        <dbReference type="ChEBI" id="CHEBI:18420"/>
        <label>1</label>
    </ligand>
</feature>
<dbReference type="PATRIC" id="fig|1618589.3.peg.505"/>
<evidence type="ECO:0000256" key="7">
    <source>
        <dbReference type="HAMAP-Rule" id="MF_00252"/>
    </source>
</evidence>
<dbReference type="InterPro" id="IPR018149">
    <property type="entry name" value="Lys-tRNA-synth_II_C"/>
</dbReference>
<evidence type="ECO:0000313" key="10">
    <source>
        <dbReference type="EMBL" id="KKU16428.1"/>
    </source>
</evidence>
<keyword evidence="1 7" id="KW-0436">Ligase</keyword>
<feature type="binding site" evidence="7">
    <location>
        <position position="393"/>
    </location>
    <ligand>
        <name>Mg(2+)</name>
        <dbReference type="ChEBI" id="CHEBI:18420"/>
        <label>1</label>
    </ligand>
</feature>
<dbReference type="EMBL" id="LCLM01000033">
    <property type="protein sequence ID" value="KKU16428.1"/>
    <property type="molecule type" value="Genomic_DNA"/>
</dbReference>
<dbReference type="InterPro" id="IPR004364">
    <property type="entry name" value="Aa-tRNA-synt_II"/>
</dbReference>
<evidence type="ECO:0000259" key="9">
    <source>
        <dbReference type="PROSITE" id="PS50862"/>
    </source>
</evidence>
<evidence type="ECO:0000256" key="1">
    <source>
        <dbReference type="ARBA" id="ARBA00022598"/>
    </source>
</evidence>
<dbReference type="PANTHER" id="PTHR42918">
    <property type="entry name" value="LYSYL-TRNA SYNTHETASE"/>
    <property type="match status" value="1"/>
</dbReference>
<proteinExistence type="inferred from homology"/>
<evidence type="ECO:0000256" key="8">
    <source>
        <dbReference type="RuleBase" id="RU000336"/>
    </source>
</evidence>
<dbReference type="GO" id="GO:0005524">
    <property type="term" value="F:ATP binding"/>
    <property type="evidence" value="ECO:0007669"/>
    <property type="project" value="UniProtKB-UniRule"/>
</dbReference>
<dbReference type="SUPFAM" id="SSF55681">
    <property type="entry name" value="Class II aaRS and biotin synthetases"/>
    <property type="match status" value="1"/>
</dbReference>
<dbReference type="GO" id="GO:0006430">
    <property type="term" value="P:lysyl-tRNA aminoacylation"/>
    <property type="evidence" value="ECO:0007669"/>
    <property type="project" value="UniProtKB-UniRule"/>
</dbReference>
<comment type="similarity">
    <text evidence="7">Belongs to the class-II aminoacyl-tRNA synthetase family.</text>
</comment>
<dbReference type="PROSITE" id="PS50862">
    <property type="entry name" value="AA_TRNA_LIGASE_II"/>
    <property type="match status" value="1"/>
</dbReference>
<dbReference type="Pfam" id="PF01336">
    <property type="entry name" value="tRNA_anti-codon"/>
    <property type="match status" value="1"/>
</dbReference>
<dbReference type="CDD" id="cd00775">
    <property type="entry name" value="LysRS_core"/>
    <property type="match status" value="1"/>
</dbReference>
<dbReference type="STRING" id="1618589.UX25_C0033G0007"/>
<accession>A0A0G1QF87</accession>